<dbReference type="CDD" id="cd00200">
    <property type="entry name" value="WD40"/>
    <property type="match status" value="1"/>
</dbReference>
<protein>
    <submittedName>
        <fullName evidence="6">Pfs, NACHT and WD domain protein</fullName>
    </submittedName>
</protein>
<dbReference type="PANTHER" id="PTHR19848:SF8">
    <property type="entry name" value="F-BOX AND WD REPEAT DOMAIN CONTAINING 7"/>
    <property type="match status" value="1"/>
</dbReference>
<dbReference type="InterPro" id="IPR015943">
    <property type="entry name" value="WD40/YVTN_repeat-like_dom_sf"/>
</dbReference>
<evidence type="ECO:0000256" key="1">
    <source>
        <dbReference type="ARBA" id="ARBA00022574"/>
    </source>
</evidence>
<evidence type="ECO:0000313" key="6">
    <source>
        <dbReference type="EMBL" id="ETO07348.1"/>
    </source>
</evidence>
<keyword evidence="2" id="KW-0677">Repeat</keyword>
<dbReference type="AlphaFoldDB" id="X6LZK2"/>
<dbReference type="PRINTS" id="PR00320">
    <property type="entry name" value="GPROTEINBRPT"/>
</dbReference>
<keyword evidence="7" id="KW-1185">Reference proteome</keyword>
<dbReference type="InterPro" id="IPR001680">
    <property type="entry name" value="WD40_rpt"/>
</dbReference>
<comment type="caution">
    <text evidence="6">The sequence shown here is derived from an EMBL/GenBank/DDBJ whole genome shotgun (WGS) entry which is preliminary data.</text>
</comment>
<dbReference type="Proteomes" id="UP000023152">
    <property type="component" value="Unassembled WGS sequence"/>
</dbReference>
<accession>X6LZK2</accession>
<evidence type="ECO:0000256" key="5">
    <source>
        <dbReference type="SAM" id="MobiDB-lite"/>
    </source>
</evidence>
<keyword evidence="4" id="KW-0175">Coiled coil</keyword>
<dbReference type="InterPro" id="IPR006652">
    <property type="entry name" value="Kelch_1"/>
</dbReference>
<dbReference type="InterPro" id="IPR020472">
    <property type="entry name" value="WD40_PAC1"/>
</dbReference>
<sequence>MHSNDITKRQESENVDTAPSFETLTPLPVPFRHTRCVTYKDEILICGGYQNNQCYSYHTLKNEYKYICSYPDGFPLRRHCVVKIVSGTHRKDSTLLSFGGYENEKKHAVVLRYKSVWNSDEKKEIGIERANGYNKWLPFTDNDNNPICIGRDESNYEGVRAVIGGSNNHLLFIVYEPRNIDVFDLHTFQFVKQDILPCVSDVYYPCLISKLKSEAAMMQTKKKKTEMVLLCNETGLAIDYSEENNAFQFNKLQLCTTIKTFHAYACVCVDDIVLIFGGFGGFSIGISKDVYKYSIAKNKWMKFDCTLPIQLHECEGVLSEDNTSAYILGGCSIDEGSPIHVKTNVKQWTKEHATEKEKRWITEEEEKIEVEKIKAELEEMEQELDIKKLKRFKEVKIIVEHWNRLLCIKLGWIDEFDIIISRYILMKYFKPVKAISAHPNRINSVKFSPNGTKVISASNDKTIQVWDIESGNKIQTLEGHLHFVNDAKFSPDGNIVVSGSEDKTIRLWDVKSGREIHKLKGHLGGVTCVQFSPDGGMIVSCSKDKTIRLWDAKSGEEREKLVIHSKRIKTVQFSPNGQSIVSSSLDTTIVTRNVKSSERKHQLIGRLLLVLSAQFSPDSQFLVGYSWDQIVRTWDLRSGKVVHKLKGHSDRIKGARYSTDGQTIISYSVDKTIRLWDIKLGLEIQKLKVAPKDYVTKLDVSPDGNAIVSSSKNGKIQLWRSL</sequence>
<dbReference type="InterPro" id="IPR011043">
    <property type="entry name" value="Gal_Oxase/kelch_b-propeller"/>
</dbReference>
<dbReference type="EMBL" id="ASPP01026239">
    <property type="protein sequence ID" value="ETO07348.1"/>
    <property type="molecule type" value="Genomic_DNA"/>
</dbReference>
<reference evidence="6 7" key="1">
    <citation type="journal article" date="2013" name="Curr. Biol.">
        <title>The Genome of the Foraminiferan Reticulomyxa filosa.</title>
        <authorList>
            <person name="Glockner G."/>
            <person name="Hulsmann N."/>
            <person name="Schleicher M."/>
            <person name="Noegel A.A."/>
            <person name="Eichinger L."/>
            <person name="Gallinger C."/>
            <person name="Pawlowski J."/>
            <person name="Sierra R."/>
            <person name="Euteneuer U."/>
            <person name="Pillet L."/>
            <person name="Moustafa A."/>
            <person name="Platzer M."/>
            <person name="Groth M."/>
            <person name="Szafranski K."/>
            <person name="Schliwa M."/>
        </authorList>
    </citation>
    <scope>NUCLEOTIDE SEQUENCE [LARGE SCALE GENOMIC DNA]</scope>
</reference>
<dbReference type="PANTHER" id="PTHR19848">
    <property type="entry name" value="WD40 REPEAT PROTEIN"/>
    <property type="match status" value="1"/>
</dbReference>
<feature type="repeat" description="WD" evidence="3">
    <location>
        <begin position="695"/>
        <end position="722"/>
    </location>
</feature>
<dbReference type="Gene3D" id="2.120.10.80">
    <property type="entry name" value="Kelch-type beta propeller"/>
    <property type="match status" value="2"/>
</dbReference>
<dbReference type="Pfam" id="PF00400">
    <property type="entry name" value="WD40"/>
    <property type="match status" value="7"/>
</dbReference>
<evidence type="ECO:0000256" key="3">
    <source>
        <dbReference type="PROSITE-ProRule" id="PRU00221"/>
    </source>
</evidence>
<keyword evidence="1 3" id="KW-0853">WD repeat</keyword>
<feature type="repeat" description="WD" evidence="3">
    <location>
        <begin position="561"/>
        <end position="602"/>
    </location>
</feature>
<feature type="repeat" description="WD" evidence="3">
    <location>
        <begin position="603"/>
        <end position="644"/>
    </location>
</feature>
<feature type="repeat" description="WD" evidence="3">
    <location>
        <begin position="519"/>
        <end position="560"/>
    </location>
</feature>
<feature type="repeat" description="WD" evidence="3">
    <location>
        <begin position="645"/>
        <end position="686"/>
    </location>
</feature>
<organism evidence="6 7">
    <name type="scientific">Reticulomyxa filosa</name>
    <dbReference type="NCBI Taxonomy" id="46433"/>
    <lineage>
        <taxon>Eukaryota</taxon>
        <taxon>Sar</taxon>
        <taxon>Rhizaria</taxon>
        <taxon>Retaria</taxon>
        <taxon>Foraminifera</taxon>
        <taxon>Monothalamids</taxon>
        <taxon>Reticulomyxidae</taxon>
        <taxon>Reticulomyxa</taxon>
    </lineage>
</organism>
<dbReference type="PROSITE" id="PS50082">
    <property type="entry name" value="WD_REPEATS_2"/>
    <property type="match status" value="7"/>
</dbReference>
<dbReference type="Gene3D" id="2.130.10.10">
    <property type="entry name" value="YVTN repeat-like/Quinoprotein amine dehydrogenase"/>
    <property type="match status" value="3"/>
</dbReference>
<dbReference type="SUPFAM" id="SSF50978">
    <property type="entry name" value="WD40 repeat-like"/>
    <property type="match status" value="1"/>
</dbReference>
<feature type="compositionally biased region" description="Basic and acidic residues" evidence="5">
    <location>
        <begin position="1"/>
        <end position="12"/>
    </location>
</feature>
<dbReference type="PROSITE" id="PS00678">
    <property type="entry name" value="WD_REPEATS_1"/>
    <property type="match status" value="3"/>
</dbReference>
<feature type="repeat" description="WD" evidence="3">
    <location>
        <begin position="477"/>
        <end position="518"/>
    </location>
</feature>
<dbReference type="SMART" id="SM00320">
    <property type="entry name" value="WD40"/>
    <property type="match status" value="7"/>
</dbReference>
<dbReference type="PROSITE" id="PS50294">
    <property type="entry name" value="WD_REPEATS_REGION"/>
    <property type="match status" value="5"/>
</dbReference>
<dbReference type="InterPro" id="IPR019775">
    <property type="entry name" value="WD40_repeat_CS"/>
</dbReference>
<evidence type="ECO:0000256" key="2">
    <source>
        <dbReference type="ARBA" id="ARBA00022737"/>
    </source>
</evidence>
<feature type="region of interest" description="Disordered" evidence="5">
    <location>
        <begin position="1"/>
        <end position="21"/>
    </location>
</feature>
<gene>
    <name evidence="6" type="ORF">RFI_30040</name>
</gene>
<feature type="coiled-coil region" evidence="4">
    <location>
        <begin position="361"/>
        <end position="390"/>
    </location>
</feature>
<evidence type="ECO:0000256" key="4">
    <source>
        <dbReference type="SAM" id="Coils"/>
    </source>
</evidence>
<feature type="repeat" description="WD" evidence="3">
    <location>
        <begin position="435"/>
        <end position="476"/>
    </location>
</feature>
<proteinExistence type="predicted"/>
<dbReference type="SUPFAM" id="SSF50965">
    <property type="entry name" value="Galactose oxidase, central domain"/>
    <property type="match status" value="1"/>
</dbReference>
<dbReference type="InterPro" id="IPR036322">
    <property type="entry name" value="WD40_repeat_dom_sf"/>
</dbReference>
<dbReference type="Pfam" id="PF01344">
    <property type="entry name" value="Kelch_1"/>
    <property type="match status" value="1"/>
</dbReference>
<dbReference type="InterPro" id="IPR015915">
    <property type="entry name" value="Kelch-typ_b-propeller"/>
</dbReference>
<evidence type="ECO:0000313" key="7">
    <source>
        <dbReference type="Proteomes" id="UP000023152"/>
    </source>
</evidence>
<name>X6LZK2_RETFI</name>